<protein>
    <submittedName>
        <fullName evidence="1">Uncharacterized protein</fullName>
    </submittedName>
</protein>
<evidence type="ECO:0000313" key="1">
    <source>
        <dbReference type="EMBL" id="TWJ12699.1"/>
    </source>
</evidence>
<dbReference type="RefSeq" id="WP_211354549.1">
    <property type="nucleotide sequence ID" value="NZ_BAABIJ010000002.1"/>
</dbReference>
<evidence type="ECO:0000313" key="2">
    <source>
        <dbReference type="Proteomes" id="UP000321617"/>
    </source>
</evidence>
<comment type="caution">
    <text evidence="1">The sequence shown here is derived from an EMBL/GenBank/DDBJ whole genome shotgun (WGS) entry which is preliminary data.</text>
</comment>
<reference evidence="1 2" key="1">
    <citation type="journal article" date="2013" name="Stand. Genomic Sci.">
        <title>Genomic Encyclopedia of Type Strains, Phase I: The one thousand microbial genomes (KMG-I) project.</title>
        <authorList>
            <person name="Kyrpides N.C."/>
            <person name="Woyke T."/>
            <person name="Eisen J.A."/>
            <person name="Garrity G."/>
            <person name="Lilburn T.G."/>
            <person name="Beck B.J."/>
            <person name="Whitman W.B."/>
            <person name="Hugenholtz P."/>
            <person name="Klenk H.P."/>
        </authorList>
    </citation>
    <scope>NUCLEOTIDE SEQUENCE [LARGE SCALE GENOMIC DNA]</scope>
    <source>
        <strain evidence="1 2">DSM 45044</strain>
    </source>
</reference>
<dbReference type="Proteomes" id="UP000321617">
    <property type="component" value="Unassembled WGS sequence"/>
</dbReference>
<sequence length="76" mass="8398">MSTVTFPYHSAFTQRYVDQGKSEGLADSVLRALRNRGLPVSAAVEARVRGCRDVSLLSAWFDRAFTVDAAEDVFTD</sequence>
<keyword evidence="2" id="KW-1185">Reference proteome</keyword>
<proteinExistence type="predicted"/>
<dbReference type="EMBL" id="VLLL01000006">
    <property type="protein sequence ID" value="TWJ12699.1"/>
    <property type="molecule type" value="Genomic_DNA"/>
</dbReference>
<accession>A0A562V473</accession>
<gene>
    <name evidence="1" type="ORF">LX16_3463</name>
</gene>
<dbReference type="AlphaFoldDB" id="A0A562V473"/>
<organism evidence="1 2">
    <name type="scientific">Stackebrandtia albiflava</name>
    <dbReference type="NCBI Taxonomy" id="406432"/>
    <lineage>
        <taxon>Bacteria</taxon>
        <taxon>Bacillati</taxon>
        <taxon>Actinomycetota</taxon>
        <taxon>Actinomycetes</taxon>
        <taxon>Glycomycetales</taxon>
        <taxon>Glycomycetaceae</taxon>
        <taxon>Stackebrandtia</taxon>
    </lineage>
</organism>
<name>A0A562V473_9ACTN</name>